<dbReference type="HOGENOM" id="CLU_018449_2_0_1"/>
<name>W9Z8S2_9EURO</name>
<dbReference type="PANTHER" id="PTHR37534">
    <property type="entry name" value="TRANSCRIPTIONAL ACTIVATOR PROTEIN UGA3"/>
    <property type="match status" value="1"/>
</dbReference>
<keyword evidence="1" id="KW-0805">Transcription regulation</keyword>
<gene>
    <name evidence="7" type="ORF">A1O1_04000</name>
</gene>
<evidence type="ECO:0000313" key="7">
    <source>
        <dbReference type="EMBL" id="EXJ90894.1"/>
    </source>
</evidence>
<keyword evidence="3" id="KW-0804">Transcription</keyword>
<dbReference type="PROSITE" id="PS00463">
    <property type="entry name" value="ZN2_CY6_FUNGAL_1"/>
    <property type="match status" value="1"/>
</dbReference>
<evidence type="ECO:0000256" key="1">
    <source>
        <dbReference type="ARBA" id="ARBA00023015"/>
    </source>
</evidence>
<reference evidence="7 8" key="1">
    <citation type="submission" date="2013-03" db="EMBL/GenBank/DDBJ databases">
        <title>The Genome Sequence of Capronia coronata CBS 617.96.</title>
        <authorList>
            <consortium name="The Broad Institute Genomics Platform"/>
            <person name="Cuomo C."/>
            <person name="de Hoog S."/>
            <person name="Gorbushina A."/>
            <person name="Walker B."/>
            <person name="Young S.K."/>
            <person name="Zeng Q."/>
            <person name="Gargeya S."/>
            <person name="Fitzgerald M."/>
            <person name="Haas B."/>
            <person name="Abouelleil A."/>
            <person name="Allen A.W."/>
            <person name="Alvarado L."/>
            <person name="Arachchi H.M."/>
            <person name="Berlin A.M."/>
            <person name="Chapman S.B."/>
            <person name="Gainer-Dewar J."/>
            <person name="Goldberg J."/>
            <person name="Griggs A."/>
            <person name="Gujja S."/>
            <person name="Hansen M."/>
            <person name="Howarth C."/>
            <person name="Imamovic A."/>
            <person name="Ireland A."/>
            <person name="Larimer J."/>
            <person name="McCowan C."/>
            <person name="Murphy C."/>
            <person name="Pearson M."/>
            <person name="Poon T.W."/>
            <person name="Priest M."/>
            <person name="Roberts A."/>
            <person name="Saif S."/>
            <person name="Shea T."/>
            <person name="Sisk P."/>
            <person name="Sykes S."/>
            <person name="Wortman J."/>
            <person name="Nusbaum C."/>
            <person name="Birren B."/>
        </authorList>
    </citation>
    <scope>NUCLEOTIDE SEQUENCE [LARGE SCALE GENOMIC DNA]</scope>
    <source>
        <strain evidence="7 8">CBS 617.96</strain>
    </source>
</reference>
<dbReference type="PANTHER" id="PTHR37534:SF46">
    <property type="entry name" value="ZN(II)2CYS6 TRANSCRIPTION FACTOR (EUROFUNG)"/>
    <property type="match status" value="1"/>
</dbReference>
<dbReference type="GO" id="GO:0003677">
    <property type="term" value="F:DNA binding"/>
    <property type="evidence" value="ECO:0007669"/>
    <property type="project" value="UniProtKB-KW"/>
</dbReference>
<evidence type="ECO:0000313" key="8">
    <source>
        <dbReference type="Proteomes" id="UP000019484"/>
    </source>
</evidence>
<protein>
    <recommendedName>
        <fullName evidence="6">Zn(2)-C6 fungal-type domain-containing protein</fullName>
    </recommendedName>
</protein>
<evidence type="ECO:0000256" key="5">
    <source>
        <dbReference type="SAM" id="MobiDB-lite"/>
    </source>
</evidence>
<keyword evidence="4" id="KW-0539">Nucleus</keyword>
<keyword evidence="2" id="KW-0238">DNA-binding</keyword>
<evidence type="ECO:0000256" key="4">
    <source>
        <dbReference type="ARBA" id="ARBA00023242"/>
    </source>
</evidence>
<dbReference type="RefSeq" id="XP_007723088.1">
    <property type="nucleotide sequence ID" value="XM_007724898.1"/>
</dbReference>
<feature type="region of interest" description="Disordered" evidence="5">
    <location>
        <begin position="44"/>
        <end position="90"/>
    </location>
</feature>
<feature type="compositionally biased region" description="Basic and acidic residues" evidence="5">
    <location>
        <begin position="77"/>
        <end position="90"/>
    </location>
</feature>
<proteinExistence type="predicted"/>
<dbReference type="GO" id="GO:0000981">
    <property type="term" value="F:DNA-binding transcription factor activity, RNA polymerase II-specific"/>
    <property type="evidence" value="ECO:0007669"/>
    <property type="project" value="InterPro"/>
</dbReference>
<dbReference type="Gene3D" id="4.10.240.10">
    <property type="entry name" value="Zn(2)-C6 fungal-type DNA-binding domain"/>
    <property type="match status" value="1"/>
</dbReference>
<sequence length="554" mass="62446">MIPRFGRNGPRSKQGCTTCRTRKVKCDERRPLCARCAKSQVKCEWDKPARPRRQPPSRQERGNNIASSPLRQGGELNPKRGQDASVSDESHSVEYTIISSPHWPRSDSVYSDFDDTPLWPTLSTAHIPLSNSVILDHQAWECFNYIPSSVLALYLGKPWKWSMLSYVHSTIARQEPGVMRAFVAVAAMEMSWLHSPSIEQEIESEESRLRKLRLRRLGLSYYRMALKDLSVVLERAAHDGRTDADVDALFAIWFLILNFERYQADLTDISHVHLSGIRSFLSKVSSAGASGSGFVLPPASQQLLFVTSFHDINLAMSNVNAGQLALDLFTAPPSAQISQDHLFDEARVCLPKIYGSAYPVEEYMDDIENYRALNLINKCQKLKLAILSLGIASKDGPIEQTAVKSIAAQIENLGMEFCDLIAMSRVLKASGGRRVVYTIYFAVMEYDGVKILHSCLEPQSTQPLDTVLADLLDMAHKLLAENPKLIYRCLWSLTIALLKTRDPIHRDWIRIQLSRAGSLIPYPAIPGQHLQEVELRDNPFLAYDLPHFTERLLL</sequence>
<dbReference type="CDD" id="cd00067">
    <property type="entry name" value="GAL4"/>
    <property type="match status" value="1"/>
</dbReference>
<dbReference type="GO" id="GO:0008270">
    <property type="term" value="F:zinc ion binding"/>
    <property type="evidence" value="ECO:0007669"/>
    <property type="project" value="InterPro"/>
</dbReference>
<accession>W9Z8S2</accession>
<dbReference type="SMART" id="SM00066">
    <property type="entry name" value="GAL4"/>
    <property type="match status" value="1"/>
</dbReference>
<dbReference type="Pfam" id="PF00172">
    <property type="entry name" value="Zn_clus"/>
    <property type="match status" value="1"/>
</dbReference>
<dbReference type="SUPFAM" id="SSF57701">
    <property type="entry name" value="Zn2/Cys6 DNA-binding domain"/>
    <property type="match status" value="1"/>
</dbReference>
<dbReference type="Proteomes" id="UP000019484">
    <property type="component" value="Unassembled WGS sequence"/>
</dbReference>
<keyword evidence="8" id="KW-1185">Reference proteome</keyword>
<dbReference type="InterPro" id="IPR001138">
    <property type="entry name" value="Zn2Cys6_DnaBD"/>
</dbReference>
<comment type="caution">
    <text evidence="7">The sequence shown here is derived from an EMBL/GenBank/DDBJ whole genome shotgun (WGS) entry which is preliminary data.</text>
</comment>
<dbReference type="EMBL" id="AMWN01000003">
    <property type="protein sequence ID" value="EXJ90894.1"/>
    <property type="molecule type" value="Genomic_DNA"/>
</dbReference>
<evidence type="ECO:0000256" key="3">
    <source>
        <dbReference type="ARBA" id="ARBA00023163"/>
    </source>
</evidence>
<dbReference type="PROSITE" id="PS50048">
    <property type="entry name" value="ZN2_CY6_FUNGAL_2"/>
    <property type="match status" value="1"/>
</dbReference>
<dbReference type="GeneID" id="19158887"/>
<evidence type="ECO:0000256" key="2">
    <source>
        <dbReference type="ARBA" id="ARBA00023125"/>
    </source>
</evidence>
<dbReference type="AlphaFoldDB" id="W9Z8S2"/>
<feature type="domain" description="Zn(2)-C6 fungal-type" evidence="6">
    <location>
        <begin position="15"/>
        <end position="45"/>
    </location>
</feature>
<evidence type="ECO:0000259" key="6">
    <source>
        <dbReference type="PROSITE" id="PS50048"/>
    </source>
</evidence>
<dbReference type="OrthoDB" id="648861at2759"/>
<organism evidence="7 8">
    <name type="scientific">Capronia coronata CBS 617.96</name>
    <dbReference type="NCBI Taxonomy" id="1182541"/>
    <lineage>
        <taxon>Eukaryota</taxon>
        <taxon>Fungi</taxon>
        <taxon>Dikarya</taxon>
        <taxon>Ascomycota</taxon>
        <taxon>Pezizomycotina</taxon>
        <taxon>Eurotiomycetes</taxon>
        <taxon>Chaetothyriomycetidae</taxon>
        <taxon>Chaetothyriales</taxon>
        <taxon>Herpotrichiellaceae</taxon>
        <taxon>Capronia</taxon>
    </lineage>
</organism>
<dbReference type="InterPro" id="IPR036864">
    <property type="entry name" value="Zn2-C6_fun-type_DNA-bd_sf"/>
</dbReference>
<dbReference type="eggNOG" id="ENOG502SMH1">
    <property type="taxonomic scope" value="Eukaryota"/>
</dbReference>